<dbReference type="EMBL" id="CP002408">
    <property type="protein sequence ID" value="AFU57126.1"/>
    <property type="molecule type" value="Genomic_DNA"/>
</dbReference>
<evidence type="ECO:0000313" key="1">
    <source>
        <dbReference type="EMBL" id="AFU57126.1"/>
    </source>
</evidence>
<sequence length="58" mass="6887">MIMIHFHMHFKRRFSLVLFPHIEQTFPWLLSSLSAILAAKFTIEYDNIVLEIKIAAEQ</sequence>
<dbReference type="STRING" id="1237085.Ngar_c01770"/>
<proteinExistence type="predicted"/>
<reference evidence="1 2" key="1">
    <citation type="journal article" date="2012" name="Environ. Microbiol.">
        <title>The genome of the ammonia-oxidizing Candidatus Nitrososphaera gargensis: insights into metabolic versatility and environmental adaptations.</title>
        <authorList>
            <person name="Spang A."/>
            <person name="Poehlein A."/>
            <person name="Offre P."/>
            <person name="Zumbragel S."/>
            <person name="Haider S."/>
            <person name="Rychlik N."/>
            <person name="Nowka B."/>
            <person name="Schmeisser C."/>
            <person name="Lebedeva E.V."/>
            <person name="Rattei T."/>
            <person name="Bohm C."/>
            <person name="Schmid M."/>
            <person name="Galushko A."/>
            <person name="Hatzenpichler R."/>
            <person name="Weinmaier T."/>
            <person name="Daniel R."/>
            <person name="Schleper C."/>
            <person name="Spieck E."/>
            <person name="Streit W."/>
            <person name="Wagner M."/>
        </authorList>
    </citation>
    <scope>NUCLEOTIDE SEQUENCE [LARGE SCALE GENOMIC DNA]</scope>
    <source>
        <strain evidence="2">Ga9.2</strain>
    </source>
</reference>
<dbReference type="AlphaFoldDB" id="K0I792"/>
<dbReference type="InParanoid" id="K0I792"/>
<dbReference type="BioCyc" id="CNIT1237085:G1324-177-MONOMER"/>
<dbReference type="HOGENOM" id="CLU_2968562_0_0_2"/>
<name>K0I792_NITGG</name>
<gene>
    <name evidence="1" type="ordered locus">Ngar_c01770</name>
</gene>
<dbReference type="Proteomes" id="UP000008037">
    <property type="component" value="Chromosome"/>
</dbReference>
<protein>
    <submittedName>
        <fullName evidence="1">Uncharacterized protein</fullName>
    </submittedName>
</protein>
<accession>K0I792</accession>
<dbReference type="KEGG" id="nga:Ngar_c01770"/>
<keyword evidence="2" id="KW-1185">Reference proteome</keyword>
<evidence type="ECO:0000313" key="2">
    <source>
        <dbReference type="Proteomes" id="UP000008037"/>
    </source>
</evidence>
<organism evidence="1 2">
    <name type="scientific">Nitrososphaera gargensis (strain Ga9.2)</name>
    <dbReference type="NCBI Taxonomy" id="1237085"/>
    <lineage>
        <taxon>Archaea</taxon>
        <taxon>Nitrososphaerota</taxon>
        <taxon>Nitrososphaeria</taxon>
        <taxon>Nitrososphaerales</taxon>
        <taxon>Nitrososphaeraceae</taxon>
        <taxon>Nitrososphaera</taxon>
    </lineage>
</organism>